<dbReference type="Proteomes" id="UP000664534">
    <property type="component" value="Unassembled WGS sequence"/>
</dbReference>
<dbReference type="InterPro" id="IPR011989">
    <property type="entry name" value="ARM-like"/>
</dbReference>
<feature type="repeat" description="HEAT" evidence="2">
    <location>
        <begin position="377"/>
        <end position="414"/>
    </location>
</feature>
<dbReference type="GO" id="GO:0000226">
    <property type="term" value="P:microtubule cytoskeleton organization"/>
    <property type="evidence" value="ECO:0007669"/>
    <property type="project" value="TreeGrafter"/>
</dbReference>
<gene>
    <name evidence="6" type="ORF">IMSHALPRED_007216</name>
</gene>
<feature type="region of interest" description="Disordered" evidence="3">
    <location>
        <begin position="556"/>
        <end position="581"/>
    </location>
</feature>
<keyword evidence="7" id="KW-1185">Reference proteome</keyword>
<evidence type="ECO:0000259" key="4">
    <source>
        <dbReference type="Pfam" id="PF12612"/>
    </source>
</evidence>
<reference evidence="6" key="1">
    <citation type="submission" date="2021-03" db="EMBL/GenBank/DDBJ databases">
        <authorList>
            <person name="Tagirdzhanova G."/>
        </authorList>
    </citation>
    <scope>NUCLEOTIDE SEQUENCE</scope>
</reference>
<dbReference type="PROSITE" id="PS50077">
    <property type="entry name" value="HEAT_REPEAT"/>
    <property type="match status" value="1"/>
</dbReference>
<evidence type="ECO:0008006" key="8">
    <source>
        <dbReference type="Google" id="ProtNLM"/>
    </source>
</evidence>
<protein>
    <recommendedName>
        <fullName evidence="8">Tubulin-specific chaperone D</fullName>
    </recommendedName>
</protein>
<dbReference type="OrthoDB" id="10253476at2759"/>
<dbReference type="InterPro" id="IPR058033">
    <property type="entry name" value="ARM_TBCD_2nd"/>
</dbReference>
<proteinExistence type="predicted"/>
<feature type="domain" description="Tubulin-folding cofactor D C-terminal" evidence="4">
    <location>
        <begin position="988"/>
        <end position="1159"/>
    </location>
</feature>
<dbReference type="Pfam" id="PF23579">
    <property type="entry name" value="ARM_TBCD"/>
    <property type="match status" value="1"/>
</dbReference>
<keyword evidence="1" id="KW-0143">Chaperone</keyword>
<comment type="caution">
    <text evidence="6">The sequence shown here is derived from an EMBL/GenBank/DDBJ whole genome shotgun (WGS) entry which is preliminary data.</text>
</comment>
<evidence type="ECO:0000259" key="5">
    <source>
        <dbReference type="Pfam" id="PF25767"/>
    </source>
</evidence>
<evidence type="ECO:0000313" key="7">
    <source>
        <dbReference type="Proteomes" id="UP000664534"/>
    </source>
</evidence>
<dbReference type="AlphaFoldDB" id="A0A8H3IQ90"/>
<evidence type="ECO:0000256" key="3">
    <source>
        <dbReference type="SAM" id="MobiDB-lite"/>
    </source>
</evidence>
<accession>A0A8H3IQ90</accession>
<feature type="compositionally biased region" description="Polar residues" evidence="3">
    <location>
        <begin position="556"/>
        <end position="566"/>
    </location>
</feature>
<evidence type="ECO:0000256" key="2">
    <source>
        <dbReference type="PROSITE-ProRule" id="PRU00103"/>
    </source>
</evidence>
<dbReference type="GO" id="GO:0048487">
    <property type="term" value="F:beta-tubulin binding"/>
    <property type="evidence" value="ECO:0007669"/>
    <property type="project" value="InterPro"/>
</dbReference>
<dbReference type="Pfam" id="PF25767">
    <property type="entry name" value="ARM_TBCD_2nd"/>
    <property type="match status" value="1"/>
</dbReference>
<evidence type="ECO:0000256" key="1">
    <source>
        <dbReference type="ARBA" id="ARBA00023186"/>
    </source>
</evidence>
<dbReference type="PANTHER" id="PTHR12658">
    <property type="entry name" value="BETA-TUBULIN COFACTOR D"/>
    <property type="match status" value="1"/>
</dbReference>
<evidence type="ECO:0000313" key="6">
    <source>
        <dbReference type="EMBL" id="CAF9927443.1"/>
    </source>
</evidence>
<dbReference type="InterPro" id="IPR022577">
    <property type="entry name" value="TBCD_C"/>
</dbReference>
<dbReference type="EMBL" id="CAJPDT010000046">
    <property type="protein sequence ID" value="CAF9927443.1"/>
    <property type="molecule type" value="Genomic_DNA"/>
</dbReference>
<dbReference type="Pfam" id="PF12612">
    <property type="entry name" value="TFCD_C"/>
    <property type="match status" value="1"/>
</dbReference>
<dbReference type="GO" id="GO:0007023">
    <property type="term" value="P:post-chaperonin tubulin folding pathway"/>
    <property type="evidence" value="ECO:0007669"/>
    <property type="project" value="InterPro"/>
</dbReference>
<dbReference type="Gene3D" id="1.25.10.10">
    <property type="entry name" value="Leucine-rich Repeat Variant"/>
    <property type="match status" value="2"/>
</dbReference>
<dbReference type="InterPro" id="IPR021133">
    <property type="entry name" value="HEAT_type_2"/>
</dbReference>
<dbReference type="InterPro" id="IPR033162">
    <property type="entry name" value="TBCD"/>
</dbReference>
<dbReference type="GO" id="GO:0007021">
    <property type="term" value="P:tubulin complex assembly"/>
    <property type="evidence" value="ECO:0007669"/>
    <property type="project" value="InterPro"/>
</dbReference>
<name>A0A8H3IQ90_9LECA</name>
<dbReference type="PANTHER" id="PTHR12658:SF0">
    <property type="entry name" value="TUBULIN-SPECIFIC CHAPERONE D"/>
    <property type="match status" value="1"/>
</dbReference>
<dbReference type="GO" id="GO:0005096">
    <property type="term" value="F:GTPase activator activity"/>
    <property type="evidence" value="ECO:0007669"/>
    <property type="project" value="InterPro"/>
</dbReference>
<organism evidence="6 7">
    <name type="scientific">Imshaugia aleurites</name>
    <dbReference type="NCBI Taxonomy" id="172621"/>
    <lineage>
        <taxon>Eukaryota</taxon>
        <taxon>Fungi</taxon>
        <taxon>Dikarya</taxon>
        <taxon>Ascomycota</taxon>
        <taxon>Pezizomycotina</taxon>
        <taxon>Lecanoromycetes</taxon>
        <taxon>OSLEUM clade</taxon>
        <taxon>Lecanoromycetidae</taxon>
        <taxon>Lecanorales</taxon>
        <taxon>Lecanorineae</taxon>
        <taxon>Parmeliaceae</taxon>
        <taxon>Imshaugia</taxon>
    </lineage>
</organism>
<sequence length="1245" mass="135969">MDTTGDEDLQLQRASADLIEELHRSLPQFLFKSLPAESGHSPAASGVVRGLVRETKTDQLIKLLEPFQEWPQLLDPHLSGLLHLLATAFIDYVSSHAAFYYQEGKPNPGVIPLPRAISKILYVFCKVRGMKVISQFLNNEPKYLEPMLDALESWAGKMFSVHGDATPKHGFMVWEESFIMLLWLSHLLLAPFDLSSMSSDNAGIQLRDSLLRVDLPATVPPIAKRLVRMSTYHLGLPSKARETAGTLLVRLAVRTDMRRIGLQKILLDWALSSVCAESDVVAPTSIYGFIGILSFLAGFIISAENGVLKPILSRTYSAVQHAKTDPSPSSAAINSSASAGKLVIKIERTLAVVAMNLDSKSPSDSGSTLGQGSLEDIIDHLLTALEDKDTPVRLAASKGLSVIAVELEPEMVEQIVDMIDERLYEDTRWEDAHAVADVPERFALNLGAVSALRWHGLILALSQLIFRGSMPPTSILDKVICSLTIALRFEQRSSLGNSVGTGVRDAACFGLWSLARRYSTAEIQSCKLIRNEVHSTTDTTGSRPITNCSRECATIPTSQVPAQSPHPTADATGSEPSKNAESTLQTLANELVAAATLDAAGNIRRGASAALQEMIGRHPEEIKHGIDLVQVVDYHGIALRSRAMTQIAISVSQIEPTYWQSILRGLLDWRGVRSGDGDCRRTAARAIGLLAHSWGLEMVASTVSTLRRRLHDCLVSMVEERHGLLLALSEVVSRWSNVDFSKRSHLSAAAEEQIAQLWHVCYTGSGAETRPMGGVIAKDTKHLQSALTCEAICSLIAALADSILDAKLLHLSPIELQACLEALMTSMRQSNEIVLTASTRAARALFRVLDRDTQESLVSKWVQLLGDSNSPSTEASLAGVAAALGAVFQHVQASQPRNLIVDTLTELISKEHGISLRCTALKSLTTGVLESNVISENLAQALRTCLNDYTTDRRGDVGSLIRLEAIDATAVVLKKDLLSKSERQVLAARICGLAVEKLDKVRFRAWDCLQANWGVFCLGANPQISISDISQTSTIEYFLQLLSLCSYHLTQGWIRKPLLEGYVTSGGAGSESLLGASRAAFVFYTESSDMTTLASLCTYLTNLIGENSSNDRLTLPTLGFLAFLFEAGVPQRLRDQDFAWRRLFTEVRKAHFKSNNIQKIESAIKVYAGLMAVPRVRTEVKEKLCSMLLHPYPKIRSAAADALLIATEDESLMGVNWSKPQAELKVAVRSFQARVGLNPPLLDKQ</sequence>
<dbReference type="InterPro" id="IPR016024">
    <property type="entry name" value="ARM-type_fold"/>
</dbReference>
<feature type="domain" description="Tubulin-folding cofactor D ARM repeats" evidence="5">
    <location>
        <begin position="370"/>
        <end position="525"/>
    </location>
</feature>
<dbReference type="SUPFAM" id="SSF48371">
    <property type="entry name" value="ARM repeat"/>
    <property type="match status" value="1"/>
</dbReference>